<dbReference type="InterPro" id="IPR028994">
    <property type="entry name" value="Integrin_alpha_N"/>
</dbReference>
<dbReference type="SUPFAM" id="SSF69318">
    <property type="entry name" value="Integrin alpha N-terminal domain"/>
    <property type="match status" value="1"/>
</dbReference>
<evidence type="ECO:0000313" key="2">
    <source>
        <dbReference type="Proteomes" id="UP000007239"/>
    </source>
</evidence>
<dbReference type="HOGENOM" id="CLU_069322_0_0_9"/>
<sequence length="347" mass="39142">MKVDRKKIGELEKCYSMTLLDYNNSKHIVVATEKIGKCFLFDLDGNLEETIWDGYGGTMSIVQVPGSNGQFLATHKFYSPNDSKNASIVVVSPKGKDYWEIRTLVNLPFVHRFDIITRNGINYLIVCTIKSGHEYKDDWTIPGKVYSAVLPDNLEDFNDNNQLQLEVIKDGMSKNHGYYRYLNNGSQSAVISCEQGVFHFVPPANINGKWTIEKLISTPASDALLLDFDNDGIDELVVFSPFHGDNLIIYKKDNEKYTEVFSTKMEFLHAIYGGLICGKPMIIVGHRGGKRNLIAITYNDKTGNYDLEILDTNAGAANVITYKNKSKDIIIATNREINEITMYTLQC</sequence>
<dbReference type="Proteomes" id="UP000007239">
    <property type="component" value="Chromosome"/>
</dbReference>
<gene>
    <name evidence="1" type="ordered locus">Thexy_2135</name>
</gene>
<dbReference type="eggNOG" id="ENOG502Z8PG">
    <property type="taxonomic scope" value="Bacteria"/>
</dbReference>
<dbReference type="EMBL" id="CP002739">
    <property type="protein sequence ID" value="AEF18143.1"/>
    <property type="molecule type" value="Genomic_DNA"/>
</dbReference>
<organism evidence="1 2">
    <name type="scientific">Thermoanaerobacterium xylanolyticum (strain ATCC 49914 / DSM 7097 / LX-11)</name>
    <dbReference type="NCBI Taxonomy" id="858215"/>
    <lineage>
        <taxon>Bacteria</taxon>
        <taxon>Bacillati</taxon>
        <taxon>Bacillota</taxon>
        <taxon>Clostridia</taxon>
        <taxon>Thermoanaerobacterales</taxon>
        <taxon>Thermoanaerobacteraceae</taxon>
        <taxon>Thermoanaerobacterium</taxon>
    </lineage>
</organism>
<dbReference type="AlphaFoldDB" id="F6BKR0"/>
<name>F6BKR0_THEXL</name>
<evidence type="ECO:0000313" key="1">
    <source>
        <dbReference type="EMBL" id="AEF18143.1"/>
    </source>
</evidence>
<protein>
    <recommendedName>
        <fullName evidence="3">FG-GAP repeat protein</fullName>
    </recommendedName>
</protein>
<dbReference type="STRING" id="858215.Thexy_2135"/>
<evidence type="ECO:0008006" key="3">
    <source>
        <dbReference type="Google" id="ProtNLM"/>
    </source>
</evidence>
<keyword evidence="2" id="KW-1185">Reference proteome</keyword>
<proteinExistence type="predicted"/>
<accession>F6BKR0</accession>
<reference evidence="1" key="1">
    <citation type="submission" date="2011-05" db="EMBL/GenBank/DDBJ databases">
        <title>Complete sequence of Thermoanaerobacterium xylanolyticum LX-11.</title>
        <authorList>
            <consortium name="US DOE Joint Genome Institute"/>
            <person name="Lucas S."/>
            <person name="Han J."/>
            <person name="Lapidus A."/>
            <person name="Cheng J.-F."/>
            <person name="Goodwin L."/>
            <person name="Pitluck S."/>
            <person name="Peters L."/>
            <person name="Mikhailova N."/>
            <person name="Lu M."/>
            <person name="Han C."/>
            <person name="Tapia R."/>
            <person name="Land M."/>
            <person name="Hauser L."/>
            <person name="Kyrpides N."/>
            <person name="Ivanova N."/>
            <person name="Pagani I."/>
            <person name="Hemme C."/>
            <person name="Woyke T."/>
        </authorList>
    </citation>
    <scope>NUCLEOTIDE SEQUENCE</scope>
    <source>
        <strain evidence="1">LX-11</strain>
    </source>
</reference>
<dbReference type="KEGG" id="txy:Thexy_2135"/>
<dbReference type="RefSeq" id="WP_013788872.1">
    <property type="nucleotide sequence ID" value="NC_015555.1"/>
</dbReference>